<sequence>MARGSFQCGWHNCRSALDLKRVSESRGPTREWKNSTTEKGRLATSSVTFVGKEALFLEWLLTLRRAREGVDDWRESCRRYMQIEKRNGLQECGSKALTPCCCCCCANKLQLNLLPAREVLPRTIYGWHV</sequence>
<keyword evidence="2" id="KW-1185">Reference proteome</keyword>
<reference evidence="1 2" key="1">
    <citation type="submission" date="2021-06" db="EMBL/GenBank/DDBJ databases">
        <title>Caerostris extrusa draft genome.</title>
        <authorList>
            <person name="Kono N."/>
            <person name="Arakawa K."/>
        </authorList>
    </citation>
    <scope>NUCLEOTIDE SEQUENCE [LARGE SCALE GENOMIC DNA]</scope>
</reference>
<comment type="caution">
    <text evidence="1">The sequence shown here is derived from an EMBL/GenBank/DDBJ whole genome shotgun (WGS) entry which is preliminary data.</text>
</comment>
<protein>
    <submittedName>
        <fullName evidence="1">Uncharacterized protein</fullName>
    </submittedName>
</protein>
<accession>A0AAV4U780</accession>
<organism evidence="1 2">
    <name type="scientific">Caerostris extrusa</name>
    <name type="common">Bark spider</name>
    <name type="synonym">Caerostris bankana</name>
    <dbReference type="NCBI Taxonomy" id="172846"/>
    <lineage>
        <taxon>Eukaryota</taxon>
        <taxon>Metazoa</taxon>
        <taxon>Ecdysozoa</taxon>
        <taxon>Arthropoda</taxon>
        <taxon>Chelicerata</taxon>
        <taxon>Arachnida</taxon>
        <taxon>Araneae</taxon>
        <taxon>Araneomorphae</taxon>
        <taxon>Entelegynae</taxon>
        <taxon>Araneoidea</taxon>
        <taxon>Araneidae</taxon>
        <taxon>Caerostris</taxon>
    </lineage>
</organism>
<proteinExistence type="predicted"/>
<evidence type="ECO:0000313" key="2">
    <source>
        <dbReference type="Proteomes" id="UP001054945"/>
    </source>
</evidence>
<evidence type="ECO:0000313" key="1">
    <source>
        <dbReference type="EMBL" id="GIY53620.1"/>
    </source>
</evidence>
<name>A0AAV4U780_CAEEX</name>
<dbReference type="Proteomes" id="UP001054945">
    <property type="component" value="Unassembled WGS sequence"/>
</dbReference>
<dbReference type="EMBL" id="BPLR01012379">
    <property type="protein sequence ID" value="GIY53620.1"/>
    <property type="molecule type" value="Genomic_DNA"/>
</dbReference>
<dbReference type="AlphaFoldDB" id="A0AAV4U780"/>
<gene>
    <name evidence="1" type="ORF">CEXT_254281</name>
</gene>